<name>A0ACC2TXQ4_9FUNG</name>
<gene>
    <name evidence="1" type="ORF">DSO57_1038604</name>
</gene>
<evidence type="ECO:0000313" key="1">
    <source>
        <dbReference type="EMBL" id="KAJ9079136.1"/>
    </source>
</evidence>
<evidence type="ECO:0000313" key="2">
    <source>
        <dbReference type="Proteomes" id="UP001165960"/>
    </source>
</evidence>
<reference evidence="1" key="1">
    <citation type="submission" date="2022-04" db="EMBL/GenBank/DDBJ databases">
        <title>Genome of the entomopathogenic fungus Entomophthora muscae.</title>
        <authorList>
            <person name="Elya C."/>
            <person name="Lovett B.R."/>
            <person name="Lee E."/>
            <person name="Macias A.M."/>
            <person name="Hajek A.E."/>
            <person name="De Bivort B.L."/>
            <person name="Kasson M.T."/>
            <person name="De Fine Licht H.H."/>
            <person name="Stajich J.E."/>
        </authorList>
    </citation>
    <scope>NUCLEOTIDE SEQUENCE</scope>
    <source>
        <strain evidence="1">Berkeley</strain>
    </source>
</reference>
<accession>A0ACC2TXQ4</accession>
<comment type="caution">
    <text evidence="1">The sequence shown here is derived from an EMBL/GenBank/DDBJ whole genome shotgun (WGS) entry which is preliminary data.</text>
</comment>
<protein>
    <submittedName>
        <fullName evidence="1">Uncharacterized protein</fullName>
    </submittedName>
</protein>
<sequence length="86" mass="9592">MQSWETALRRWLGRPEKSAGPPERCAEAYWGEPVASLTQMRGQGQWPEAVEKQLEAWVGFEGGGAGVWEDQGLQDDSDLRVLIAPH</sequence>
<organism evidence="1 2">
    <name type="scientific">Entomophthora muscae</name>
    <dbReference type="NCBI Taxonomy" id="34485"/>
    <lineage>
        <taxon>Eukaryota</taxon>
        <taxon>Fungi</taxon>
        <taxon>Fungi incertae sedis</taxon>
        <taxon>Zoopagomycota</taxon>
        <taxon>Entomophthoromycotina</taxon>
        <taxon>Entomophthoromycetes</taxon>
        <taxon>Entomophthorales</taxon>
        <taxon>Entomophthoraceae</taxon>
        <taxon>Entomophthora</taxon>
    </lineage>
</organism>
<proteinExistence type="predicted"/>
<dbReference type="EMBL" id="QTSX02001927">
    <property type="protein sequence ID" value="KAJ9079136.1"/>
    <property type="molecule type" value="Genomic_DNA"/>
</dbReference>
<keyword evidence="2" id="KW-1185">Reference proteome</keyword>
<dbReference type="Proteomes" id="UP001165960">
    <property type="component" value="Unassembled WGS sequence"/>
</dbReference>